<dbReference type="RefSeq" id="WP_114789291.1">
    <property type="nucleotide sequence ID" value="NZ_CP139960.1"/>
</dbReference>
<name>A0ABZ0W9N7_9BACT</name>
<gene>
    <name evidence="1" type="ORF">U0035_06975</name>
</gene>
<dbReference type="EMBL" id="CP139960">
    <property type="protein sequence ID" value="WQD39891.1"/>
    <property type="molecule type" value="Genomic_DNA"/>
</dbReference>
<reference evidence="1 2" key="1">
    <citation type="submission" date="2023-12" db="EMBL/GenBank/DDBJ databases">
        <title>Genome sequencing and assembly of bacterial species from a model synthetic community.</title>
        <authorList>
            <person name="Hogle S.L."/>
        </authorList>
    </citation>
    <scope>NUCLEOTIDE SEQUENCE [LARGE SCALE GENOMIC DNA]</scope>
    <source>
        <strain evidence="1 2">HAMBI_3031</strain>
    </source>
</reference>
<evidence type="ECO:0000313" key="2">
    <source>
        <dbReference type="Proteomes" id="UP001325680"/>
    </source>
</evidence>
<organism evidence="1 2">
    <name type="scientific">Niabella yanshanensis</name>
    <dbReference type="NCBI Taxonomy" id="577386"/>
    <lineage>
        <taxon>Bacteria</taxon>
        <taxon>Pseudomonadati</taxon>
        <taxon>Bacteroidota</taxon>
        <taxon>Chitinophagia</taxon>
        <taxon>Chitinophagales</taxon>
        <taxon>Chitinophagaceae</taxon>
        <taxon>Niabella</taxon>
    </lineage>
</organism>
<accession>A0ABZ0W9N7</accession>
<sequence>MIRPIEYVASVADLIVNGEIVAAANGVYLFKVDETLKGKSAAVIRVQQFNEWTCDIRYAKAAKGQRLILFLKKVNDQLEIVNGSTGEIPLINDSVTLTYESYSPTNYTRPYQLNAKEFSEGIKGFINLFALTGNNKEPGSVCFRQNGSDGELQKFIAGNSFSKWMYEKVQRNYTIVKS</sequence>
<keyword evidence="2" id="KW-1185">Reference proteome</keyword>
<proteinExistence type="predicted"/>
<evidence type="ECO:0000313" key="1">
    <source>
        <dbReference type="EMBL" id="WQD39891.1"/>
    </source>
</evidence>
<dbReference type="Proteomes" id="UP001325680">
    <property type="component" value="Chromosome"/>
</dbReference>
<protein>
    <submittedName>
        <fullName evidence="1">Uncharacterized protein</fullName>
    </submittedName>
</protein>